<dbReference type="Pfam" id="PF00025">
    <property type="entry name" value="Arf"/>
    <property type="match status" value="1"/>
</dbReference>
<dbReference type="HOGENOM" id="CLU_527025_0_0_1"/>
<dbReference type="PRINTS" id="PR00328">
    <property type="entry name" value="SAR1GTPBP"/>
</dbReference>
<dbReference type="InterPro" id="IPR006689">
    <property type="entry name" value="Small_GTPase_ARF/SAR"/>
</dbReference>
<dbReference type="GO" id="GO:0005525">
    <property type="term" value="F:GTP binding"/>
    <property type="evidence" value="ECO:0007669"/>
    <property type="project" value="UniProtKB-KW"/>
</dbReference>
<feature type="transmembrane region" description="Helical" evidence="4">
    <location>
        <begin position="371"/>
        <end position="391"/>
    </location>
</feature>
<dbReference type="GO" id="GO:0003924">
    <property type="term" value="F:GTPase activity"/>
    <property type="evidence" value="ECO:0007669"/>
    <property type="project" value="InterPro"/>
</dbReference>
<dbReference type="Gene3D" id="3.40.50.300">
    <property type="entry name" value="P-loop containing nucleotide triphosphate hydrolases"/>
    <property type="match status" value="1"/>
</dbReference>
<name>G0P673_CAEBE</name>
<reference evidence="6" key="1">
    <citation type="submission" date="2011-07" db="EMBL/GenBank/DDBJ databases">
        <authorList>
            <consortium name="Caenorhabditis brenneri Sequencing and Analysis Consortium"/>
            <person name="Wilson R.K."/>
        </authorList>
    </citation>
    <scope>NUCLEOTIDE SEQUENCE [LARGE SCALE GENOMIC DNA]</scope>
    <source>
        <strain evidence="6">PB2801</strain>
    </source>
</reference>
<evidence type="ECO:0000313" key="6">
    <source>
        <dbReference type="Proteomes" id="UP000008068"/>
    </source>
</evidence>
<feature type="transmembrane region" description="Helical" evidence="4">
    <location>
        <begin position="455"/>
        <end position="477"/>
    </location>
</feature>
<feature type="transmembrane region" description="Helical" evidence="4">
    <location>
        <begin position="182"/>
        <end position="204"/>
    </location>
</feature>
<evidence type="ECO:0000256" key="1">
    <source>
        <dbReference type="ARBA" id="ARBA00022741"/>
    </source>
</evidence>
<feature type="transmembrane region" description="Helical" evidence="4">
    <location>
        <begin position="304"/>
        <end position="324"/>
    </location>
</feature>
<gene>
    <name evidence="5" type="ORF">CAEBREN_30952</name>
</gene>
<feature type="transmembrane region" description="Helical" evidence="4">
    <location>
        <begin position="419"/>
        <end position="443"/>
    </location>
</feature>
<organism evidence="6">
    <name type="scientific">Caenorhabditis brenneri</name>
    <name type="common">Nematode worm</name>
    <dbReference type="NCBI Taxonomy" id="135651"/>
    <lineage>
        <taxon>Eukaryota</taxon>
        <taxon>Metazoa</taxon>
        <taxon>Ecdysozoa</taxon>
        <taxon>Nematoda</taxon>
        <taxon>Chromadorea</taxon>
        <taxon>Rhabditida</taxon>
        <taxon>Rhabditina</taxon>
        <taxon>Rhabditomorpha</taxon>
        <taxon>Rhabditoidea</taxon>
        <taxon>Rhabditidae</taxon>
        <taxon>Peloderinae</taxon>
        <taxon>Caenorhabditis</taxon>
    </lineage>
</organism>
<feature type="binding site" evidence="3">
    <location>
        <position position="18"/>
    </location>
    <ligand>
        <name>GTP</name>
        <dbReference type="ChEBI" id="CHEBI:37565"/>
    </ligand>
</feature>
<evidence type="ECO:0000256" key="3">
    <source>
        <dbReference type="PIRSR" id="PIRSR606689-1"/>
    </source>
</evidence>
<protein>
    <submittedName>
        <fullName evidence="5">Uncharacterized protein</fullName>
    </submittedName>
</protein>
<keyword evidence="4" id="KW-1133">Transmembrane helix</keyword>
<dbReference type="PANTHER" id="PTHR46178">
    <property type="entry name" value="SEVEN TM RECEPTOR"/>
    <property type="match status" value="1"/>
</dbReference>
<dbReference type="EMBL" id="GL380093">
    <property type="protein sequence ID" value="EGT46200.1"/>
    <property type="molecule type" value="Genomic_DNA"/>
</dbReference>
<dbReference type="InParanoid" id="G0P673"/>
<keyword evidence="4" id="KW-0812">Transmembrane</keyword>
<accession>G0P673</accession>
<evidence type="ECO:0000256" key="4">
    <source>
        <dbReference type="SAM" id="Phobius"/>
    </source>
</evidence>
<dbReference type="Pfam" id="PF10326">
    <property type="entry name" value="7TM_GPCR_Str"/>
    <property type="match status" value="1"/>
</dbReference>
<keyword evidence="4" id="KW-0472">Membrane</keyword>
<dbReference type="eggNOG" id="KOG0070">
    <property type="taxonomic scope" value="Eukaryota"/>
</dbReference>
<keyword evidence="2 3" id="KW-0342">GTP-binding</keyword>
<feature type="transmembrane region" description="Helical" evidence="4">
    <location>
        <begin position="216"/>
        <end position="238"/>
    </location>
</feature>
<evidence type="ECO:0000256" key="2">
    <source>
        <dbReference type="ARBA" id="ARBA00023134"/>
    </source>
</evidence>
<sequence>METITIDNFPMTLLEVRGEKNLWKYYYPNNKALIFVVDSANEKRFQKAREELFELLVEPDLANCPLLIVANKQDMANAKTPEELKEMLNLDSIRARKMDKTSDYIKAISVCAQPVIAHHNKPFVIVFSSQTTLIVLEIVKGNNKAHDHISGGHHLYKNYCLVTKNHIFPPKHQMIQYKFSSIFTKIGFCASFLANSFFIYLTLFHIKHVVGTYKKLVIFFALTGIVFSGIEIFAKPFSHNFNNSMIYFSLSITEGPEWVSQFVLLLWAGFYSLIVAAVAVQFVFRYLCLLGADLTKQAKWYKDIVWVFYPLVPATVFGSCLYVFSLPDDYSDSYVRNAIFEHYSLVLSKVPRFIMVPYAADGSIRLKNMSYLGISCLIVSFHYSFILYCGLKMHFEMKKELKKFSVANRKLQRQFFKALIFQSLGPTFFIFLPAIPVLMIPLLPPSLEIRISWQTGWLFSIIGAYPPFDSIAFMMIVSEYKKLIERRYLRIFSIMTEKSSGADSSGSVQKMRRIVVA</sequence>
<dbReference type="SUPFAM" id="SSF81321">
    <property type="entry name" value="Family A G protein-coupled receptor-like"/>
    <property type="match status" value="1"/>
</dbReference>
<keyword evidence="1 3" id="KW-0547">Nucleotide-binding</keyword>
<feature type="transmembrane region" description="Helical" evidence="4">
    <location>
        <begin position="258"/>
        <end position="284"/>
    </location>
</feature>
<dbReference type="AlphaFoldDB" id="G0P673"/>
<dbReference type="InterPro" id="IPR027417">
    <property type="entry name" value="P-loop_NTPase"/>
</dbReference>
<dbReference type="PANTHER" id="PTHR46178:SF3">
    <property type="entry name" value="SEVEN TM RECEPTOR"/>
    <property type="match status" value="1"/>
</dbReference>
<feature type="binding site" evidence="3">
    <location>
        <begin position="71"/>
        <end position="74"/>
    </location>
    <ligand>
        <name>GTP</name>
        <dbReference type="ChEBI" id="CHEBI:37565"/>
    </ligand>
</feature>
<dbReference type="OrthoDB" id="5860156at2759"/>
<evidence type="ECO:0000313" key="5">
    <source>
        <dbReference type="EMBL" id="EGT46200.1"/>
    </source>
</evidence>
<keyword evidence="6" id="KW-1185">Reference proteome</keyword>
<dbReference type="Proteomes" id="UP000008068">
    <property type="component" value="Unassembled WGS sequence"/>
</dbReference>
<dbReference type="SMART" id="SM00177">
    <property type="entry name" value="ARF"/>
    <property type="match status" value="1"/>
</dbReference>
<dbReference type="SUPFAM" id="SSF52540">
    <property type="entry name" value="P-loop containing nucleoside triphosphate hydrolases"/>
    <property type="match status" value="1"/>
</dbReference>
<dbReference type="InterPro" id="IPR019428">
    <property type="entry name" value="7TM_GPCR_serpentine_rcpt_Str"/>
</dbReference>
<proteinExistence type="predicted"/>